<evidence type="ECO:0000313" key="3">
    <source>
        <dbReference type="EMBL" id="KZW02485.1"/>
    </source>
</evidence>
<dbReference type="PANTHER" id="PTHR41814:SF1">
    <property type="entry name" value="CELLULASE"/>
    <property type="match status" value="1"/>
</dbReference>
<keyword evidence="1 3" id="KW-0378">Hydrolase</keyword>
<dbReference type="SUPFAM" id="SSF48208">
    <property type="entry name" value="Six-hairpin glycosidases"/>
    <property type="match status" value="1"/>
</dbReference>
<dbReference type="GO" id="GO:0005975">
    <property type="term" value="P:carbohydrate metabolic process"/>
    <property type="evidence" value="ECO:0007669"/>
    <property type="project" value="InterPro"/>
</dbReference>
<evidence type="ECO:0000256" key="1">
    <source>
        <dbReference type="ARBA" id="ARBA00022801"/>
    </source>
</evidence>
<evidence type="ECO:0000313" key="4">
    <source>
        <dbReference type="Proteomes" id="UP000077266"/>
    </source>
</evidence>
<dbReference type="Proteomes" id="UP000077266">
    <property type="component" value="Unassembled WGS sequence"/>
</dbReference>
<dbReference type="InterPro" id="IPR012341">
    <property type="entry name" value="6hp_glycosidase-like_sf"/>
</dbReference>
<dbReference type="PANTHER" id="PTHR41814">
    <property type="entry name" value="EXPRESSED PROTEIN"/>
    <property type="match status" value="1"/>
</dbReference>
<protein>
    <submittedName>
        <fullName evidence="3">Glycoside hydrolase family 105 protein</fullName>
    </submittedName>
</protein>
<dbReference type="InParanoid" id="A0A165PPM4"/>
<keyword evidence="4" id="KW-1185">Reference proteome</keyword>
<organism evidence="3 4">
    <name type="scientific">Exidia glandulosa HHB12029</name>
    <dbReference type="NCBI Taxonomy" id="1314781"/>
    <lineage>
        <taxon>Eukaryota</taxon>
        <taxon>Fungi</taxon>
        <taxon>Dikarya</taxon>
        <taxon>Basidiomycota</taxon>
        <taxon>Agaricomycotina</taxon>
        <taxon>Agaricomycetes</taxon>
        <taxon>Auriculariales</taxon>
        <taxon>Exidiaceae</taxon>
        <taxon>Exidia</taxon>
    </lineage>
</organism>
<dbReference type="InterPro" id="IPR010905">
    <property type="entry name" value="Glyco_hydro_88"/>
</dbReference>
<reference evidence="3 4" key="1">
    <citation type="journal article" date="2016" name="Mol. Biol. Evol.">
        <title>Comparative Genomics of Early-Diverging Mushroom-Forming Fungi Provides Insights into the Origins of Lignocellulose Decay Capabilities.</title>
        <authorList>
            <person name="Nagy L.G."/>
            <person name="Riley R."/>
            <person name="Tritt A."/>
            <person name="Adam C."/>
            <person name="Daum C."/>
            <person name="Floudas D."/>
            <person name="Sun H."/>
            <person name="Yadav J.S."/>
            <person name="Pangilinan J."/>
            <person name="Larsson K.H."/>
            <person name="Matsuura K."/>
            <person name="Barry K."/>
            <person name="Labutti K."/>
            <person name="Kuo R."/>
            <person name="Ohm R.A."/>
            <person name="Bhattacharya S.S."/>
            <person name="Shirouzu T."/>
            <person name="Yoshinaga Y."/>
            <person name="Martin F.M."/>
            <person name="Grigoriev I.V."/>
            <person name="Hibbett D.S."/>
        </authorList>
    </citation>
    <scope>NUCLEOTIDE SEQUENCE [LARGE SCALE GENOMIC DNA]</scope>
    <source>
        <strain evidence="3 4">HHB12029</strain>
    </source>
</reference>
<feature type="chain" id="PRO_5007864165" evidence="2">
    <location>
        <begin position="18"/>
        <end position="413"/>
    </location>
</feature>
<dbReference type="InterPro" id="IPR008928">
    <property type="entry name" value="6-hairpin_glycosidase_sf"/>
</dbReference>
<dbReference type="GO" id="GO:0016787">
    <property type="term" value="F:hydrolase activity"/>
    <property type="evidence" value="ECO:0007669"/>
    <property type="project" value="UniProtKB-KW"/>
</dbReference>
<proteinExistence type="predicted"/>
<feature type="signal peptide" evidence="2">
    <location>
        <begin position="1"/>
        <end position="17"/>
    </location>
</feature>
<dbReference type="OrthoDB" id="4138492at2759"/>
<dbReference type="Gene3D" id="1.50.10.10">
    <property type="match status" value="1"/>
</dbReference>
<evidence type="ECO:0000256" key="2">
    <source>
        <dbReference type="SAM" id="SignalP"/>
    </source>
</evidence>
<dbReference type="STRING" id="1314781.A0A165PPM4"/>
<dbReference type="AlphaFoldDB" id="A0A165PPM4"/>
<dbReference type="EMBL" id="KV425888">
    <property type="protein sequence ID" value="KZW02485.1"/>
    <property type="molecule type" value="Genomic_DNA"/>
</dbReference>
<accession>A0A165PPM4</accession>
<name>A0A165PPM4_EXIGL</name>
<gene>
    <name evidence="3" type="ORF">EXIGLDRAFT_734606</name>
</gene>
<sequence>MRSAIVSCALIAGVVVAQQLTDDTVAKVKANLATAAKQSWELGTRAQALLELDNSPLSVFTPGSIPPPFSKANTTALQDVLSIAQNAVSKLNKDNTPRPLDAGAGGDPPSMGIAVLLANASGGANATDYAQAAQNQLAFVLDKLPRSSDGAISHRAEQVQLWADFIYMTPPFIAYYGAITNNKTLIDTAYTQCSLYRDHLRDKKNSVWMHMALGSGYNDAGLWATGNGWAAAGMLRVLATMAQSSFAGDFKGEMSDLEHWVTEILDGMYSKLDKSSLLFPNYINQDGAFDDGSSTALIAAATYRLSLLRSVHHHLPDAERVRKGLVARVDSDGWLAPVVDPESFAKQGTHSPEGQAFILLMHSAWRDWVADGSQGANGGPAIVVPPPKGVVAVLALGQIAWLVGRRVGLPVAR</sequence>
<dbReference type="Pfam" id="PF07470">
    <property type="entry name" value="Glyco_hydro_88"/>
    <property type="match status" value="1"/>
</dbReference>
<keyword evidence="2" id="KW-0732">Signal</keyword>